<proteinExistence type="predicted"/>
<dbReference type="Pfam" id="PF17651">
    <property type="entry name" value="Raco_middle"/>
    <property type="match status" value="1"/>
</dbReference>
<evidence type="ECO:0000313" key="3">
    <source>
        <dbReference type="Proteomes" id="UP000600363"/>
    </source>
</evidence>
<dbReference type="SMR" id="A0A832VZH7"/>
<dbReference type="Proteomes" id="UP000600363">
    <property type="component" value="Unassembled WGS sequence"/>
</dbReference>
<name>A0A832VZH7_9EURY</name>
<feature type="domain" description="2Fe-2S ferredoxin-type" evidence="1">
    <location>
        <begin position="1"/>
        <end position="97"/>
    </location>
</feature>
<dbReference type="InterPro" id="IPR040506">
    <property type="entry name" value="RACo_linker"/>
</dbReference>
<dbReference type="EMBL" id="DUIH01000009">
    <property type="protein sequence ID" value="HIH69335.1"/>
    <property type="molecule type" value="Genomic_DNA"/>
</dbReference>
<dbReference type="PANTHER" id="PTHR42895:SF1">
    <property type="entry name" value="IRON-SULFUR CLUSTER PROTEIN"/>
    <property type="match status" value="1"/>
</dbReference>
<dbReference type="SUPFAM" id="SSF54292">
    <property type="entry name" value="2Fe-2S ferredoxin-like"/>
    <property type="match status" value="1"/>
</dbReference>
<dbReference type="Gene3D" id="3.10.20.880">
    <property type="match status" value="1"/>
</dbReference>
<dbReference type="Pfam" id="PF17650">
    <property type="entry name" value="RACo_linker"/>
    <property type="match status" value="1"/>
</dbReference>
<reference evidence="2" key="1">
    <citation type="journal article" date="2020" name="bioRxiv">
        <title>A rank-normalized archaeal taxonomy based on genome phylogeny resolves widespread incomplete and uneven classifications.</title>
        <authorList>
            <person name="Rinke C."/>
            <person name="Chuvochina M."/>
            <person name="Mussig A.J."/>
            <person name="Chaumeil P.-A."/>
            <person name="Waite D.W."/>
            <person name="Whitman W.B."/>
            <person name="Parks D.H."/>
            <person name="Hugenholtz P."/>
        </authorList>
    </citation>
    <scope>NUCLEOTIDE SEQUENCE</scope>
    <source>
        <strain evidence="2">UBA12518</strain>
    </source>
</reference>
<accession>A0A832VZH7</accession>
<dbReference type="InterPro" id="IPR036010">
    <property type="entry name" value="2Fe-2S_ferredoxin-like_sf"/>
</dbReference>
<evidence type="ECO:0000259" key="1">
    <source>
        <dbReference type="PROSITE" id="PS51085"/>
    </source>
</evidence>
<gene>
    <name evidence="2" type="ORF">HA299_01745</name>
</gene>
<evidence type="ECO:0000313" key="2">
    <source>
        <dbReference type="EMBL" id="HIH69335.1"/>
    </source>
</evidence>
<dbReference type="Pfam" id="PF00111">
    <property type="entry name" value="Fer2"/>
    <property type="match status" value="1"/>
</dbReference>
<dbReference type="PANTHER" id="PTHR42895">
    <property type="entry name" value="IRON-SULFUR CLUSTER-BINDING PROTEIN-RELATED"/>
    <property type="match status" value="1"/>
</dbReference>
<dbReference type="GO" id="GO:0051536">
    <property type="term" value="F:iron-sulfur cluster binding"/>
    <property type="evidence" value="ECO:0007669"/>
    <property type="project" value="InterPro"/>
</dbReference>
<dbReference type="AlphaFoldDB" id="A0A832VZH7"/>
<dbReference type="InterPro" id="IPR012675">
    <property type="entry name" value="Beta-grasp_dom_sf"/>
</dbReference>
<dbReference type="InterPro" id="IPR052911">
    <property type="entry name" value="Corrinoid_activation_enz"/>
</dbReference>
<dbReference type="Gene3D" id="3.10.20.30">
    <property type="match status" value="1"/>
</dbReference>
<dbReference type="InterPro" id="IPR041414">
    <property type="entry name" value="Raco-like_middle"/>
</dbReference>
<dbReference type="Gene3D" id="3.30.420.480">
    <property type="entry name" value="Domain of unknown function (DUF4445)"/>
    <property type="match status" value="1"/>
</dbReference>
<dbReference type="PROSITE" id="PS51085">
    <property type="entry name" value="2FE2S_FER_2"/>
    <property type="match status" value="1"/>
</dbReference>
<organism evidence="2 3">
    <name type="scientific">Methermicoccus shengliensis</name>
    <dbReference type="NCBI Taxonomy" id="660064"/>
    <lineage>
        <taxon>Archaea</taxon>
        <taxon>Methanobacteriati</taxon>
        <taxon>Methanobacteriota</taxon>
        <taxon>Stenosarchaea group</taxon>
        <taxon>Methanomicrobia</taxon>
        <taxon>Methanosarcinales</taxon>
        <taxon>Methermicoccaceae</taxon>
        <taxon>Methermicoccus</taxon>
    </lineage>
</organism>
<dbReference type="CDD" id="cd00207">
    <property type="entry name" value="fer2"/>
    <property type="match status" value="1"/>
</dbReference>
<sequence length="616" mass="67739">MSVRVTFEPAGKKIETSSNFILEIAREANVSLRSDCGGKGVCGKCRVVIVDARGEMSEVNEVERKHLTPEEIEAGYRLACQAKILSGRATIFMPPESRMEARKVAEVAVEEKVELNPAVKKVHLRLREPTLEDVKPDFERLKSALGEVEIPLSLLKNLPKLLREANWDITAVLWNGKLIGIERGDTTNRSFGLAIDIGSSKVICHLVDLVTGETIARGYAENPQVAYGEDVVSRITYASKSDENLEKLQRIVVEVINKVIDEVCREAGVSSEEVYEAVVVGNSVMHHLFFGIYPKYISVSPFTPAVRKGISYPAKEIGLKINSEGYVSSLPLIAGFVGADAVSNLIVTKIHRKEEVSMVIDIGTNTEILLGNRDRVLACSTPSGPAFEGAHISHGMKAVSGAIEKVKIEDEVVYETIDNVKPKGICGSGMIDLVAGLYKAGIINGKGKFVRETERIIKDRVPKFVVAWADETETGKEITVTEKDINELLMAKGAIRSGWMILMEKLGIEAENISRIYLAGSFGRHINIENAKLIGLLPDVPNDRIVFAGDTAVGGAKMALKSVKEREEIEEVVDFVEYVELSVDRNFYRTFVRAIPISQILNSKKFQVKNGEKLSS</sequence>
<protein>
    <submittedName>
        <fullName evidence="2">DUF4445 domain-containing protein</fullName>
    </submittedName>
</protein>
<dbReference type="InterPro" id="IPR042259">
    <property type="entry name" value="Raco-like_middle_sf"/>
</dbReference>
<dbReference type="InterPro" id="IPR001041">
    <property type="entry name" value="2Fe-2S_ferredoxin-type"/>
</dbReference>
<dbReference type="InterPro" id="IPR027980">
    <property type="entry name" value="RACo_C"/>
</dbReference>
<comment type="caution">
    <text evidence="2">The sequence shown here is derived from an EMBL/GenBank/DDBJ whole genome shotgun (WGS) entry which is preliminary data.</text>
</comment>
<dbReference type="Pfam" id="PF14574">
    <property type="entry name" value="RACo_C_ter"/>
    <property type="match status" value="1"/>
</dbReference>
<dbReference type="RefSeq" id="WP_042685513.1">
    <property type="nucleotide sequence ID" value="NZ_DUIH01000009.1"/>
</dbReference>